<accession>A0A2N0R637</accession>
<organism evidence="2 3">
    <name type="scientific">Rhizophagus irregularis</name>
    <dbReference type="NCBI Taxonomy" id="588596"/>
    <lineage>
        <taxon>Eukaryota</taxon>
        <taxon>Fungi</taxon>
        <taxon>Fungi incertae sedis</taxon>
        <taxon>Mucoromycota</taxon>
        <taxon>Glomeromycotina</taxon>
        <taxon>Glomeromycetes</taxon>
        <taxon>Glomerales</taxon>
        <taxon>Glomeraceae</taxon>
        <taxon>Rhizophagus</taxon>
    </lineage>
</organism>
<dbReference type="SMART" id="SM00367">
    <property type="entry name" value="LRR_CC"/>
    <property type="match status" value="9"/>
</dbReference>
<feature type="domain" description="F-box/LRR-repeat protein 15-like leucin rich repeat" evidence="1">
    <location>
        <begin position="145"/>
        <end position="310"/>
    </location>
</feature>
<gene>
    <name evidence="2" type="ORF">RhiirA1_400413</name>
</gene>
<dbReference type="InterPro" id="IPR057207">
    <property type="entry name" value="FBXL15_LRR"/>
</dbReference>
<name>A0A2N0R637_9GLOM</name>
<dbReference type="Pfam" id="PF25372">
    <property type="entry name" value="DUF7885"/>
    <property type="match status" value="1"/>
</dbReference>
<sequence>MALALPELLKNVFNFLAKDNVLYPTLLVSRLWSRCTGPILWGRIELIDFERSTGFDDTALIKISQGLTDHSITKIAKKCDKLQFLDIGFGGDITGKSFCEIARSCNGLKHLGISGYRNYVTDSIVHDIARSHPNLQSIDIRSSSRLTDTAIYTLTDSCPNLRSLKLEYCDGINDIAIRKIAHCRYLEHLELYSIKALSDKSMCIIARSCPDIQYLNLQFCNITDKAVEEIALSCHNLKHLDLFGALHISDSSISKIAKMCPNIIYLDLGYTDLIFDRTLKTIAEYLHSLEYLGLKGCRRISQKIIDMLFPDLEIGGYYSLPLGCPNNLALFSVRLITSCSLCILSGE</sequence>
<reference evidence="2 3" key="2">
    <citation type="submission" date="2017-10" db="EMBL/GenBank/DDBJ databases">
        <title>Genome analyses suggest a sexual origin of heterokaryosis in a supposedly ancient asexual fungus.</title>
        <authorList>
            <person name="Corradi N."/>
            <person name="Sedzielewska K."/>
            <person name="Noel J."/>
            <person name="Charron P."/>
            <person name="Farinelli L."/>
            <person name="Marton T."/>
            <person name="Kruger M."/>
            <person name="Pelin A."/>
            <person name="Brachmann A."/>
            <person name="Corradi N."/>
        </authorList>
    </citation>
    <scope>NUCLEOTIDE SEQUENCE [LARGE SCALE GENOMIC DNA]</scope>
    <source>
        <strain evidence="2 3">A1</strain>
    </source>
</reference>
<dbReference type="SUPFAM" id="SSF52047">
    <property type="entry name" value="RNI-like"/>
    <property type="match status" value="1"/>
</dbReference>
<dbReference type="VEuPathDB" id="FungiDB:FUN_012488"/>
<evidence type="ECO:0000313" key="3">
    <source>
        <dbReference type="Proteomes" id="UP000232688"/>
    </source>
</evidence>
<dbReference type="PANTHER" id="PTHR13318:SF190">
    <property type="entry name" value="PARTNER OF PAIRED, ISOFORM B"/>
    <property type="match status" value="1"/>
</dbReference>
<comment type="caution">
    <text evidence="2">The sequence shown here is derived from an EMBL/GenBank/DDBJ whole genome shotgun (WGS) entry which is preliminary data.</text>
</comment>
<dbReference type="Gene3D" id="3.80.10.10">
    <property type="entry name" value="Ribonuclease Inhibitor"/>
    <property type="match status" value="2"/>
</dbReference>
<reference evidence="2 3" key="1">
    <citation type="submission" date="2017-10" db="EMBL/GenBank/DDBJ databases">
        <title>Extensive intraspecific genome diversity in a model arbuscular mycorrhizal fungus.</title>
        <authorList>
            <person name="Chen E.C.H."/>
            <person name="Morin E."/>
            <person name="Baudet D."/>
            <person name="Noel J."/>
            <person name="Ndikumana S."/>
            <person name="Charron P."/>
            <person name="St-Onge C."/>
            <person name="Giorgi J."/>
            <person name="Grigoriev I.V."/>
            <person name="Roux C."/>
            <person name="Martin F.M."/>
            <person name="Corradi N."/>
        </authorList>
    </citation>
    <scope>NUCLEOTIDE SEQUENCE [LARGE SCALE GENOMIC DNA]</scope>
    <source>
        <strain evidence="2 3">A1</strain>
    </source>
</reference>
<dbReference type="AlphaFoldDB" id="A0A2N0R637"/>
<proteinExistence type="predicted"/>
<protein>
    <submittedName>
        <fullName evidence="2">RNI-like protein</fullName>
    </submittedName>
</protein>
<evidence type="ECO:0000313" key="2">
    <source>
        <dbReference type="EMBL" id="PKC58778.1"/>
    </source>
</evidence>
<dbReference type="GO" id="GO:0031146">
    <property type="term" value="P:SCF-dependent proteasomal ubiquitin-dependent protein catabolic process"/>
    <property type="evidence" value="ECO:0007669"/>
    <property type="project" value="TreeGrafter"/>
</dbReference>
<dbReference type="InterPro" id="IPR006553">
    <property type="entry name" value="Leu-rich_rpt_Cys-con_subtyp"/>
</dbReference>
<dbReference type="VEuPathDB" id="FungiDB:RhiirFUN_025760"/>
<dbReference type="VEuPathDB" id="FungiDB:RhiirA1_400413"/>
<dbReference type="InterPro" id="IPR032675">
    <property type="entry name" value="LRR_dom_sf"/>
</dbReference>
<evidence type="ECO:0000259" key="1">
    <source>
        <dbReference type="Pfam" id="PF25372"/>
    </source>
</evidence>
<dbReference type="GO" id="GO:0019005">
    <property type="term" value="C:SCF ubiquitin ligase complex"/>
    <property type="evidence" value="ECO:0007669"/>
    <property type="project" value="TreeGrafter"/>
</dbReference>
<dbReference type="Proteomes" id="UP000232688">
    <property type="component" value="Unassembled WGS sequence"/>
</dbReference>
<dbReference type="PANTHER" id="PTHR13318">
    <property type="entry name" value="PARTNER OF PAIRED, ISOFORM B-RELATED"/>
    <property type="match status" value="1"/>
</dbReference>
<dbReference type="EMBL" id="LLXH01001468">
    <property type="protein sequence ID" value="PKC58778.1"/>
    <property type="molecule type" value="Genomic_DNA"/>
</dbReference>